<feature type="active site" description="Proton acceptor" evidence="12">
    <location>
        <position position="67"/>
    </location>
</feature>
<keyword evidence="17" id="KW-0732">Signal</keyword>
<feature type="disulfide bond" evidence="16">
    <location>
        <begin position="36"/>
        <end position="116"/>
    </location>
</feature>
<evidence type="ECO:0000256" key="1">
    <source>
        <dbReference type="ARBA" id="ARBA00000189"/>
    </source>
</evidence>
<dbReference type="InterPro" id="IPR002016">
    <property type="entry name" value="Haem_peroxidase"/>
</dbReference>
<dbReference type="PANTHER" id="PTHR31388">
    <property type="entry name" value="PEROXIDASE 72-RELATED"/>
    <property type="match status" value="1"/>
</dbReference>
<feature type="site" description="Transition state stabilizer" evidence="15">
    <location>
        <position position="63"/>
    </location>
</feature>
<evidence type="ECO:0000256" key="17">
    <source>
        <dbReference type="RuleBase" id="RU362060"/>
    </source>
</evidence>
<dbReference type="PROSITE" id="PS50873">
    <property type="entry name" value="PEROXIDASE_4"/>
    <property type="match status" value="1"/>
</dbReference>
<feature type="binding site" evidence="14">
    <location>
        <position position="89"/>
    </location>
    <ligand>
        <name>Ca(2+)</name>
        <dbReference type="ChEBI" id="CHEBI:29108"/>
        <label>1</label>
    </ligand>
</feature>
<dbReference type="Proteomes" id="UP001311915">
    <property type="component" value="Unassembled WGS sequence"/>
</dbReference>
<feature type="chain" id="PRO_5043092001" description="Peroxidase" evidence="17">
    <location>
        <begin position="26"/>
        <end position="307"/>
    </location>
</feature>
<feature type="binding site" evidence="14">
    <location>
        <position position="68"/>
    </location>
    <ligand>
        <name>Ca(2+)</name>
        <dbReference type="ChEBI" id="CHEBI:29108"/>
        <label>1</label>
    </ligand>
</feature>
<dbReference type="InterPro" id="IPR019794">
    <property type="entry name" value="Peroxidases_AS"/>
</dbReference>
<comment type="catalytic activity">
    <reaction evidence="1 17">
        <text>2 a phenolic donor + H2O2 = 2 a phenolic radical donor + 2 H2O</text>
        <dbReference type="Rhea" id="RHEA:56136"/>
        <dbReference type="ChEBI" id="CHEBI:15377"/>
        <dbReference type="ChEBI" id="CHEBI:16240"/>
        <dbReference type="ChEBI" id="CHEBI:139520"/>
        <dbReference type="ChEBI" id="CHEBI:139521"/>
        <dbReference type="EC" id="1.11.1.7"/>
    </reaction>
</comment>
<keyword evidence="7 17" id="KW-0560">Oxidoreductase</keyword>
<evidence type="ECO:0000256" key="10">
    <source>
        <dbReference type="ARBA" id="ARBA00023180"/>
    </source>
</evidence>
<dbReference type="GO" id="GO:0046872">
    <property type="term" value="F:metal ion binding"/>
    <property type="evidence" value="ECO:0007669"/>
    <property type="project" value="UniProtKB-UniRule"/>
</dbReference>
<accession>A0AAV9KM33</accession>
<comment type="caution">
    <text evidence="19">The sequence shown here is derived from an EMBL/GenBank/DDBJ whole genome shotgun (WGS) entry which is preliminary data.</text>
</comment>
<dbReference type="GO" id="GO:0006979">
    <property type="term" value="P:response to oxidative stress"/>
    <property type="evidence" value="ECO:0007669"/>
    <property type="project" value="UniProtKB-UniRule"/>
</dbReference>
<evidence type="ECO:0000313" key="20">
    <source>
        <dbReference type="Proteomes" id="UP001311915"/>
    </source>
</evidence>
<keyword evidence="4 17" id="KW-0349">Heme</keyword>
<keyword evidence="3 17" id="KW-0575">Peroxidase</keyword>
<evidence type="ECO:0000256" key="2">
    <source>
        <dbReference type="ARBA" id="ARBA00012313"/>
    </source>
</evidence>
<dbReference type="PANTHER" id="PTHR31388:SF205">
    <property type="entry name" value="PEROXIDASE"/>
    <property type="match status" value="1"/>
</dbReference>
<feature type="disulfide bond" evidence="16">
    <location>
        <begin position="122"/>
        <end position="303"/>
    </location>
</feature>
<dbReference type="AlphaFoldDB" id="A0AAV9KM33"/>
<keyword evidence="17" id="KW-0964">Secreted</keyword>
<feature type="disulfide bond" evidence="16">
    <location>
        <begin position="189"/>
        <end position="214"/>
    </location>
</feature>
<evidence type="ECO:0000259" key="18">
    <source>
        <dbReference type="PROSITE" id="PS50873"/>
    </source>
</evidence>
<dbReference type="Gene3D" id="1.10.420.10">
    <property type="entry name" value="Peroxidase, domain 2"/>
    <property type="match status" value="1"/>
</dbReference>
<evidence type="ECO:0000313" key="19">
    <source>
        <dbReference type="EMBL" id="KAK4714457.1"/>
    </source>
</evidence>
<evidence type="ECO:0000256" key="5">
    <source>
        <dbReference type="ARBA" id="ARBA00022723"/>
    </source>
</evidence>
<sequence length="307" mass="32943">MASLTKNLILAFLCVLFGFVCFSNAQLSSNYYGASCPNLKTIVGDAMKEAVNREARLGASVLRLFFHDCFVNGCDASILLDDTSSFTGEKNANPSMNSLRGFEVIDTIKTQVEAACPNVVSCADILALASQKGVALLGGPSWTVQLGRRDARTASRSTANAQIPMPTSSLSTLISHVLRQSHTIGQARCASFRNRVNNDTNIDSGFAATLRATCPASGGDGNLAPLDIQTPSQFDNKYYQNLEARRGLLQSDQELFNGGSQDSLVKSYSSDGEAFKRDYASAMVKLGNISPLTGNNGEIRRNCRAIN</sequence>
<comment type="similarity">
    <text evidence="17">Belongs to the peroxidase family. Classical plant (class III) peroxidase subfamily.</text>
</comment>
<comment type="subcellular location">
    <subcellularLocation>
        <location evidence="17">Secreted</location>
    </subcellularLocation>
</comment>
<feature type="binding site" description="axial binding residue" evidence="14">
    <location>
        <position position="182"/>
    </location>
    <ligand>
        <name>heme b</name>
        <dbReference type="ChEBI" id="CHEBI:60344"/>
    </ligand>
    <ligandPart>
        <name>Fe</name>
        <dbReference type="ChEBI" id="CHEBI:18248"/>
    </ligandPart>
</feature>
<gene>
    <name evidence="19" type="ORF">R3W88_020364</name>
</gene>
<dbReference type="InterPro" id="IPR010255">
    <property type="entry name" value="Haem_peroxidase_sf"/>
</dbReference>
<organism evidence="19 20">
    <name type="scientific">Solanum pinnatisectum</name>
    <name type="common">tansyleaf nightshade</name>
    <dbReference type="NCBI Taxonomy" id="50273"/>
    <lineage>
        <taxon>Eukaryota</taxon>
        <taxon>Viridiplantae</taxon>
        <taxon>Streptophyta</taxon>
        <taxon>Embryophyta</taxon>
        <taxon>Tracheophyta</taxon>
        <taxon>Spermatophyta</taxon>
        <taxon>Magnoliopsida</taxon>
        <taxon>eudicotyledons</taxon>
        <taxon>Gunneridae</taxon>
        <taxon>Pentapetalae</taxon>
        <taxon>asterids</taxon>
        <taxon>lamiids</taxon>
        <taxon>Solanales</taxon>
        <taxon>Solanaceae</taxon>
        <taxon>Solanoideae</taxon>
        <taxon>Solaneae</taxon>
        <taxon>Solanum</taxon>
    </lineage>
</organism>
<dbReference type="GO" id="GO:0140825">
    <property type="term" value="F:lactoperoxidase activity"/>
    <property type="evidence" value="ECO:0007669"/>
    <property type="project" value="UniProtKB-EC"/>
</dbReference>
<keyword evidence="6 14" id="KW-0106">Calcium</keyword>
<evidence type="ECO:0000256" key="6">
    <source>
        <dbReference type="ARBA" id="ARBA00022837"/>
    </source>
</evidence>
<evidence type="ECO:0000256" key="13">
    <source>
        <dbReference type="PIRSR" id="PIRSR600823-2"/>
    </source>
</evidence>
<keyword evidence="17" id="KW-0376">Hydrogen peroxide</keyword>
<comment type="cofactor">
    <cofactor evidence="14 17">
        <name>Ca(2+)</name>
        <dbReference type="ChEBI" id="CHEBI:29108"/>
    </cofactor>
    <text evidence="14 17">Binds 2 calcium ions per subunit.</text>
</comment>
<evidence type="ECO:0000256" key="7">
    <source>
        <dbReference type="ARBA" id="ARBA00023002"/>
    </source>
</evidence>
<evidence type="ECO:0000256" key="15">
    <source>
        <dbReference type="PIRSR" id="PIRSR600823-4"/>
    </source>
</evidence>
<protein>
    <recommendedName>
        <fullName evidence="2 17">Peroxidase</fullName>
        <ecNumber evidence="2 17">1.11.1.7</ecNumber>
    </recommendedName>
</protein>
<evidence type="ECO:0000256" key="8">
    <source>
        <dbReference type="ARBA" id="ARBA00023004"/>
    </source>
</evidence>
<dbReference type="EC" id="1.11.1.7" evidence="2 17"/>
<reference evidence="19 20" key="1">
    <citation type="submission" date="2023-10" db="EMBL/GenBank/DDBJ databases">
        <title>Genome-Wide Identification Analysis in wild type Solanum Pinnatisectum Reveals Some Genes Defensing Phytophthora Infestans.</title>
        <authorList>
            <person name="Sun C."/>
        </authorList>
    </citation>
    <scope>NUCLEOTIDE SEQUENCE [LARGE SCALE GENOMIC DNA]</scope>
    <source>
        <strain evidence="19">LQN</strain>
        <tissue evidence="19">Leaf</tissue>
    </source>
</reference>
<dbReference type="EMBL" id="JAWPEI010000010">
    <property type="protein sequence ID" value="KAK4714457.1"/>
    <property type="molecule type" value="Genomic_DNA"/>
</dbReference>
<dbReference type="SUPFAM" id="SSF48113">
    <property type="entry name" value="Heme-dependent peroxidases"/>
    <property type="match status" value="1"/>
</dbReference>
<comment type="function">
    <text evidence="11">Suggested to catalyze the deposition of the aromatic residues of suberin on the cell wall and thus play a role in cell-suberization.</text>
</comment>
<feature type="signal peptide" evidence="17">
    <location>
        <begin position="1"/>
        <end position="25"/>
    </location>
</feature>
<dbReference type="GO" id="GO:0042744">
    <property type="term" value="P:hydrogen peroxide catabolic process"/>
    <property type="evidence" value="ECO:0007669"/>
    <property type="project" value="UniProtKB-KW"/>
</dbReference>
<evidence type="ECO:0000256" key="14">
    <source>
        <dbReference type="PIRSR" id="PIRSR600823-3"/>
    </source>
</evidence>
<keyword evidence="10" id="KW-0325">Glycoprotein</keyword>
<feature type="binding site" evidence="14">
    <location>
        <position position="183"/>
    </location>
    <ligand>
        <name>Ca(2+)</name>
        <dbReference type="ChEBI" id="CHEBI:29108"/>
        <label>2</label>
    </ligand>
</feature>
<keyword evidence="9 16" id="KW-1015">Disulfide bond</keyword>
<dbReference type="Pfam" id="PF00141">
    <property type="entry name" value="peroxidase"/>
    <property type="match status" value="1"/>
</dbReference>
<evidence type="ECO:0000256" key="3">
    <source>
        <dbReference type="ARBA" id="ARBA00022559"/>
    </source>
</evidence>
<dbReference type="Gene3D" id="1.10.520.10">
    <property type="match status" value="1"/>
</dbReference>
<evidence type="ECO:0000256" key="11">
    <source>
        <dbReference type="ARBA" id="ARBA00053519"/>
    </source>
</evidence>
<dbReference type="FunFam" id="1.10.520.10:FF:000009">
    <property type="entry name" value="Peroxidase"/>
    <property type="match status" value="1"/>
</dbReference>
<dbReference type="PRINTS" id="PR00461">
    <property type="entry name" value="PLPEROXIDASE"/>
</dbReference>
<dbReference type="GO" id="GO:0005576">
    <property type="term" value="C:extracellular region"/>
    <property type="evidence" value="ECO:0007669"/>
    <property type="project" value="UniProtKB-SubCell"/>
</dbReference>
<dbReference type="InterPro" id="IPR033905">
    <property type="entry name" value="Secretory_peroxidase"/>
</dbReference>
<feature type="binding site" evidence="14">
    <location>
        <position position="73"/>
    </location>
    <ligand>
        <name>Ca(2+)</name>
        <dbReference type="ChEBI" id="CHEBI:29108"/>
        <label>1</label>
    </ligand>
</feature>
<dbReference type="PRINTS" id="PR00458">
    <property type="entry name" value="PEROXIDASE"/>
</dbReference>
<feature type="binding site" evidence="14">
    <location>
        <position position="71"/>
    </location>
    <ligand>
        <name>Ca(2+)</name>
        <dbReference type="ChEBI" id="CHEBI:29108"/>
        <label>1</label>
    </ligand>
</feature>
<dbReference type="PROSITE" id="PS00436">
    <property type="entry name" value="PEROXIDASE_2"/>
    <property type="match status" value="1"/>
</dbReference>
<evidence type="ECO:0000256" key="16">
    <source>
        <dbReference type="PIRSR" id="PIRSR600823-5"/>
    </source>
</evidence>
<feature type="binding site" evidence="14">
    <location>
        <position position="77"/>
    </location>
    <ligand>
        <name>Ca(2+)</name>
        <dbReference type="ChEBI" id="CHEBI:29108"/>
        <label>1</label>
    </ligand>
</feature>
<evidence type="ECO:0000256" key="12">
    <source>
        <dbReference type="PIRSR" id="PIRSR600823-1"/>
    </source>
</evidence>
<comment type="cofactor">
    <cofactor evidence="14 17">
        <name>heme b</name>
        <dbReference type="ChEBI" id="CHEBI:60344"/>
    </cofactor>
    <text evidence="14 17">Binds 1 heme b (iron(II)-protoporphyrin IX) group per subunit.</text>
</comment>
<dbReference type="FunFam" id="1.10.420.10:FF:000001">
    <property type="entry name" value="Peroxidase"/>
    <property type="match status" value="1"/>
</dbReference>
<feature type="binding site" evidence="14">
    <location>
        <position position="75"/>
    </location>
    <ligand>
        <name>Ca(2+)</name>
        <dbReference type="ChEBI" id="CHEBI:29108"/>
        <label>1</label>
    </ligand>
</feature>
<dbReference type="InterPro" id="IPR000823">
    <property type="entry name" value="Peroxidase_pln"/>
</dbReference>
<keyword evidence="8 14" id="KW-0408">Iron</keyword>
<dbReference type="CDD" id="cd00693">
    <property type="entry name" value="secretory_peroxidase"/>
    <property type="match status" value="1"/>
</dbReference>
<feature type="domain" description="Plant heme peroxidase family profile" evidence="18">
    <location>
        <begin position="26"/>
        <end position="307"/>
    </location>
</feature>
<evidence type="ECO:0000256" key="4">
    <source>
        <dbReference type="ARBA" id="ARBA00022617"/>
    </source>
</evidence>
<feature type="binding site" evidence="13">
    <location>
        <position position="164"/>
    </location>
    <ligand>
        <name>substrate</name>
    </ligand>
</feature>
<proteinExistence type="inferred from homology"/>
<feature type="binding site" evidence="14">
    <location>
        <position position="235"/>
    </location>
    <ligand>
        <name>Ca(2+)</name>
        <dbReference type="ChEBI" id="CHEBI:29108"/>
        <label>2</label>
    </ligand>
</feature>
<dbReference type="GO" id="GO:0020037">
    <property type="term" value="F:heme binding"/>
    <property type="evidence" value="ECO:0007669"/>
    <property type="project" value="UniProtKB-UniRule"/>
</dbReference>
<feature type="disulfide bond" evidence="16">
    <location>
        <begin position="69"/>
        <end position="74"/>
    </location>
</feature>
<feature type="binding site" evidence="14">
    <location>
        <position position="230"/>
    </location>
    <ligand>
        <name>Ca(2+)</name>
        <dbReference type="ChEBI" id="CHEBI:29108"/>
        <label>2</label>
    </ligand>
</feature>
<keyword evidence="5 14" id="KW-0479">Metal-binding</keyword>
<name>A0AAV9KM33_9SOLN</name>
<evidence type="ECO:0000256" key="9">
    <source>
        <dbReference type="ARBA" id="ARBA00023157"/>
    </source>
</evidence>
<keyword evidence="20" id="KW-1185">Reference proteome</keyword>
<comment type="function">
    <text evidence="17">Removal of H(2)O(2), oxidation of toxic reductants, biosynthesis and degradation of lignin, suberization, auxin catabolism, response to environmental stresses such as wounding, pathogen attack and oxidative stress.</text>
</comment>
<feature type="binding site" evidence="14">
    <location>
        <position position="227"/>
    </location>
    <ligand>
        <name>Ca(2+)</name>
        <dbReference type="ChEBI" id="CHEBI:29108"/>
        <label>2</label>
    </ligand>
</feature>